<comment type="function">
    <text evidence="1">PPIases accelerate the folding of proteins. It catalyzes the cis-trans isomerization of proline imidic peptide bonds in oligopeptides.</text>
</comment>
<feature type="domain" description="PPIase cyclophilin-type" evidence="2">
    <location>
        <begin position="95"/>
        <end position="213"/>
    </location>
</feature>
<protein>
    <recommendedName>
        <fullName evidence="1">Peptidyl-prolyl cis-trans isomerase</fullName>
        <shortName evidence="1">PPIase</shortName>
        <ecNumber evidence="1">5.2.1.8</ecNumber>
    </recommendedName>
</protein>
<evidence type="ECO:0000259" key="2">
    <source>
        <dbReference type="PROSITE" id="PS50072"/>
    </source>
</evidence>
<reference evidence="3 4" key="1">
    <citation type="submission" date="2023-05" db="EMBL/GenBank/DDBJ databases">
        <title>B98-5 Cell Line De Novo Hybrid Assembly: An Optical Mapping Approach.</title>
        <authorList>
            <person name="Kananen K."/>
            <person name="Auerbach J.A."/>
            <person name="Kautto E."/>
            <person name="Blachly J.S."/>
        </authorList>
    </citation>
    <scope>NUCLEOTIDE SEQUENCE [LARGE SCALE GENOMIC DNA]</scope>
    <source>
        <strain evidence="3">B95-8</strain>
        <tissue evidence="3">Cell line</tissue>
    </source>
</reference>
<evidence type="ECO:0000313" key="3">
    <source>
        <dbReference type="EMBL" id="KAK2112514.1"/>
    </source>
</evidence>
<dbReference type="EC" id="5.2.1.8" evidence="1"/>
<gene>
    <name evidence="3" type="ORF">P7K49_012261</name>
</gene>
<dbReference type="PANTHER" id="PTHR11071:SF490">
    <property type="entry name" value="PEPTIDYL-PROLYL CIS-TRANS ISOMERASE A"/>
    <property type="match status" value="1"/>
</dbReference>
<dbReference type="InterPro" id="IPR029000">
    <property type="entry name" value="Cyclophilin-like_dom_sf"/>
</dbReference>
<dbReference type="PANTHER" id="PTHR11071">
    <property type="entry name" value="PEPTIDYL-PROLYL CIS-TRANS ISOMERASE"/>
    <property type="match status" value="1"/>
</dbReference>
<dbReference type="EMBL" id="JASSZA010000005">
    <property type="protein sequence ID" value="KAK2112514.1"/>
    <property type="molecule type" value="Genomic_DNA"/>
</dbReference>
<dbReference type="Proteomes" id="UP001266305">
    <property type="component" value="Unassembled WGS sequence"/>
</dbReference>
<keyword evidence="4" id="KW-1185">Reference proteome</keyword>
<dbReference type="SUPFAM" id="SSF50891">
    <property type="entry name" value="Cyclophilin-like"/>
    <property type="match status" value="1"/>
</dbReference>
<dbReference type="Pfam" id="PF00160">
    <property type="entry name" value="Pro_isomerase"/>
    <property type="match status" value="1"/>
</dbReference>
<dbReference type="InterPro" id="IPR002130">
    <property type="entry name" value="Cyclophilin-type_PPIase_dom"/>
</dbReference>
<keyword evidence="1" id="KW-0413">Isomerase</keyword>
<comment type="caution">
    <text evidence="3">The sequence shown here is derived from an EMBL/GenBank/DDBJ whole genome shotgun (WGS) entry which is preliminary data.</text>
</comment>
<dbReference type="PRINTS" id="PR00153">
    <property type="entry name" value="CSAPPISMRASE"/>
</dbReference>
<proteinExistence type="inferred from homology"/>
<organism evidence="3 4">
    <name type="scientific">Saguinus oedipus</name>
    <name type="common">Cotton-top tamarin</name>
    <name type="synonym">Oedipomidas oedipus</name>
    <dbReference type="NCBI Taxonomy" id="9490"/>
    <lineage>
        <taxon>Eukaryota</taxon>
        <taxon>Metazoa</taxon>
        <taxon>Chordata</taxon>
        <taxon>Craniata</taxon>
        <taxon>Vertebrata</taxon>
        <taxon>Euteleostomi</taxon>
        <taxon>Mammalia</taxon>
        <taxon>Eutheria</taxon>
        <taxon>Euarchontoglires</taxon>
        <taxon>Primates</taxon>
        <taxon>Haplorrhini</taxon>
        <taxon>Platyrrhini</taxon>
        <taxon>Cebidae</taxon>
        <taxon>Callitrichinae</taxon>
        <taxon>Saguinus</taxon>
    </lineage>
</organism>
<evidence type="ECO:0000313" key="4">
    <source>
        <dbReference type="Proteomes" id="UP001266305"/>
    </source>
</evidence>
<sequence>MEQGRPLSRKREDGVCLLDNGKPWNISQLETHTVSTGLQKHNPEADSRMWPNKFGGRNGKIHIKYLYNHRGLCSCRCPRISCHQVNTATFYDIAEPSSHISFKLVADKVPKTAGNIHAVSTGEKGFGYKGSCYHRIIPGLLCQDGDITRHLDTSGKSFYGQKFDRENFILKHSGPGILCMANAGSDTNGSRVFTAKTEWWARRKVLFARCKEA</sequence>
<name>A0ABQ9VSZ5_SAGOE</name>
<comment type="catalytic activity">
    <reaction evidence="1">
        <text>[protein]-peptidylproline (omega=180) = [protein]-peptidylproline (omega=0)</text>
        <dbReference type="Rhea" id="RHEA:16237"/>
        <dbReference type="Rhea" id="RHEA-COMP:10747"/>
        <dbReference type="Rhea" id="RHEA-COMP:10748"/>
        <dbReference type="ChEBI" id="CHEBI:83833"/>
        <dbReference type="ChEBI" id="CHEBI:83834"/>
        <dbReference type="EC" id="5.2.1.8"/>
    </reaction>
</comment>
<evidence type="ECO:0000256" key="1">
    <source>
        <dbReference type="RuleBase" id="RU363019"/>
    </source>
</evidence>
<accession>A0ABQ9VSZ5</accession>
<dbReference type="Gene3D" id="2.40.100.10">
    <property type="entry name" value="Cyclophilin-like"/>
    <property type="match status" value="1"/>
</dbReference>
<keyword evidence="1" id="KW-0697">Rotamase</keyword>
<comment type="similarity">
    <text evidence="1">Belongs to the cyclophilin-type PPIase family.</text>
</comment>
<dbReference type="PROSITE" id="PS50072">
    <property type="entry name" value="CSA_PPIASE_2"/>
    <property type="match status" value="1"/>
</dbReference>